<keyword evidence="2" id="KW-1185">Reference proteome</keyword>
<accession>A0A1I7DJH0</accession>
<dbReference type="EMBL" id="FPAU01000005">
    <property type="protein sequence ID" value="SFU11852.1"/>
    <property type="molecule type" value="Genomic_DNA"/>
</dbReference>
<reference evidence="2" key="1">
    <citation type="submission" date="2016-10" db="EMBL/GenBank/DDBJ databases">
        <authorList>
            <person name="Varghese N."/>
            <person name="Submissions S."/>
        </authorList>
    </citation>
    <scope>NUCLEOTIDE SEQUENCE [LARGE SCALE GENOMIC DNA]</scope>
    <source>
        <strain evidence="2">Ah-143</strain>
    </source>
</reference>
<proteinExistence type="predicted"/>
<dbReference type="RefSeq" id="WP_090124188.1">
    <property type="nucleotide sequence ID" value="NZ_CP045300.1"/>
</dbReference>
<gene>
    <name evidence="1" type="ORF">SAMN05192562_105178</name>
</gene>
<dbReference type="Proteomes" id="UP000199187">
    <property type="component" value="Unassembled WGS sequence"/>
</dbReference>
<name>A0A1I7DJH0_9ENTR</name>
<protein>
    <submittedName>
        <fullName evidence="1">Uncharacterized protein</fullName>
    </submittedName>
</protein>
<dbReference type="AlphaFoldDB" id="A0A1I7DJH0"/>
<evidence type="ECO:0000313" key="2">
    <source>
        <dbReference type="Proteomes" id="UP000199187"/>
    </source>
</evidence>
<evidence type="ECO:0000313" key="1">
    <source>
        <dbReference type="EMBL" id="SFU11852.1"/>
    </source>
</evidence>
<organism evidence="1 2">
    <name type="scientific">Kosakonia arachidis</name>
    <dbReference type="NCBI Taxonomy" id="551989"/>
    <lineage>
        <taxon>Bacteria</taxon>
        <taxon>Pseudomonadati</taxon>
        <taxon>Pseudomonadota</taxon>
        <taxon>Gammaproteobacteria</taxon>
        <taxon>Enterobacterales</taxon>
        <taxon>Enterobacteriaceae</taxon>
        <taxon>Kosakonia</taxon>
    </lineage>
</organism>
<dbReference type="OrthoDB" id="6627990at2"/>
<sequence>MLGECKNEKSLHAKLSEWRNLKDTQVLIHTINPAYENSSPLFLKDACSVFRQWDVLSSSLIDLDKIKHVRDKMENLRSWEELRRDTGIFFEIGFVLDFAPQNILGTFAEDVWFPNHAGINNRNTYALTDAILSGKGKPGGRHAWPGENGHSYNEINSPKYILNRSDLQRHNEILVVCKPFINIYPGLPPTEPLKIKKIIYAPKRVTGHPLFRSMERKAKKRVINKLAALNPGVPMTEI</sequence>